<protein>
    <submittedName>
        <fullName evidence="1">Uncharacterized protein</fullName>
    </submittedName>
</protein>
<comment type="caution">
    <text evidence="1">The sequence shown here is derived from an EMBL/GenBank/DDBJ whole genome shotgun (WGS) entry which is preliminary data.</text>
</comment>
<accession>A0ABN2A0B5</accession>
<name>A0ABN2A0B5_9ACTN</name>
<evidence type="ECO:0000313" key="2">
    <source>
        <dbReference type="Proteomes" id="UP001500842"/>
    </source>
</evidence>
<dbReference type="Proteomes" id="UP001500842">
    <property type="component" value="Unassembled WGS sequence"/>
</dbReference>
<sequence length="101" mass="11390">MSSELERWAKPQQSIIVSREERQHNKAVAGLVRETKLAGLKVDAEAALTGRIMERAVDLDQYRQQLANGDPVLDAVLTRIEIGYVDKAVRIQRQFGSEFPL</sequence>
<keyword evidence="2" id="KW-1185">Reference proteome</keyword>
<evidence type="ECO:0000313" key="1">
    <source>
        <dbReference type="EMBL" id="GAA1508665.1"/>
    </source>
</evidence>
<dbReference type="RefSeq" id="WP_141004851.1">
    <property type="nucleotide sequence ID" value="NZ_BAAAOR010000007.1"/>
</dbReference>
<proteinExistence type="predicted"/>
<gene>
    <name evidence="1" type="ORF">GCM10009788_11170</name>
</gene>
<reference evidence="1 2" key="1">
    <citation type="journal article" date="2019" name="Int. J. Syst. Evol. Microbiol.">
        <title>The Global Catalogue of Microorganisms (GCM) 10K type strain sequencing project: providing services to taxonomists for standard genome sequencing and annotation.</title>
        <authorList>
            <consortium name="The Broad Institute Genomics Platform"/>
            <consortium name="The Broad Institute Genome Sequencing Center for Infectious Disease"/>
            <person name="Wu L."/>
            <person name="Ma J."/>
        </authorList>
    </citation>
    <scope>NUCLEOTIDE SEQUENCE [LARGE SCALE GENOMIC DNA]</scope>
    <source>
        <strain evidence="1 2">JCM 14942</strain>
    </source>
</reference>
<organism evidence="1 2">
    <name type="scientific">Nocardioides humi</name>
    <dbReference type="NCBI Taxonomy" id="449461"/>
    <lineage>
        <taxon>Bacteria</taxon>
        <taxon>Bacillati</taxon>
        <taxon>Actinomycetota</taxon>
        <taxon>Actinomycetes</taxon>
        <taxon>Propionibacteriales</taxon>
        <taxon>Nocardioidaceae</taxon>
        <taxon>Nocardioides</taxon>
    </lineage>
</organism>
<dbReference type="EMBL" id="BAAAOR010000007">
    <property type="protein sequence ID" value="GAA1508665.1"/>
    <property type="molecule type" value="Genomic_DNA"/>
</dbReference>